<reference evidence="3" key="1">
    <citation type="submission" date="2022-07" db="EMBL/GenBank/DDBJ databases">
        <title>Genome Sequence of Leucocoprinus birnbaumii.</title>
        <authorList>
            <person name="Buettner E."/>
        </authorList>
    </citation>
    <scope>NUCLEOTIDE SEQUENCE</scope>
    <source>
        <strain evidence="3">VT141</strain>
    </source>
</reference>
<dbReference type="PANTHER" id="PTHR34605:SF3">
    <property type="entry name" value="P CELL-TYPE AGGLUTINATION PROTEIN MAP4-LIKE-RELATED"/>
    <property type="match status" value="1"/>
</dbReference>
<dbReference type="GO" id="GO:0015074">
    <property type="term" value="P:DNA integration"/>
    <property type="evidence" value="ECO:0007669"/>
    <property type="project" value="InterPro"/>
</dbReference>
<dbReference type="AlphaFoldDB" id="A0AAD5VY57"/>
<dbReference type="InterPro" id="IPR011010">
    <property type="entry name" value="DNA_brk_join_enz"/>
</dbReference>
<evidence type="ECO:0000313" key="3">
    <source>
        <dbReference type="EMBL" id="KAJ3573229.1"/>
    </source>
</evidence>
<sequence length="712" mass="80154">MVMETTAAARNTSTNIAYDSHFRAYHDFTTAHHLDLEPTSKNLARFVCYMSKLVKPSTAETYLSGIVARLRYSYPGIKDARNSDLVRDAIAGSKRCRGSPTHRKAPLTTDHLLSVVNAFATNADIDDTLFLAVTVVGFFGLLRLGELTDPNDIRLINRKKTIRRDSLIINDDELYFTLPASKTDKFFAGNEVRLHKSAAKFCPVTALQRYLSFRDHQIPPIPLALANKPRFPALAEMGELLFLARNGVSWDIIQALGRWSSETFRIYIRQHPLLIHEAASRHGLDECQGDKAQVEIIHLISNLVLRYPESPLIWVISSRPEPHIETAFNSKAVKPSRWVYFLPVDSDDACRDVETFLSSAFTEIREKYPYIVQPWPKASQFLKVARAASGLFVFAVTLTKFIDDPHIGDPITHLELVLDLSASPPQDPLEALHQLCTRILDNVPDQLLPTTKLLLGCNLLGVAHHIAWAALSKLHSVVQVPVLHFADASGFSFFHASFGDYLRDEWRSRKYAVDLDGSSRPLQISPYPYVGRILTPKKILLLQTYPLGALSLSPDILVQAFHELDFSRLFCSYMSSDGDSSPEEFLIWILSAELPETLEDARLIERTSLRYLDLTRIDERKVSLALYYKDDKVDLVCSGESTLGFKQYFPSSCLQDNSLLAQVSKLQADRLSQLELGLPDAPLVLVGNRNMSRACAIVYTSDSNWQERTCQK</sequence>
<dbReference type="Proteomes" id="UP001213000">
    <property type="component" value="Unassembled WGS sequence"/>
</dbReference>
<keyword evidence="4" id="KW-1185">Reference proteome</keyword>
<dbReference type="GO" id="GO:0003677">
    <property type="term" value="F:DNA binding"/>
    <property type="evidence" value="ECO:0007669"/>
    <property type="project" value="UniProtKB-KW"/>
</dbReference>
<organism evidence="3 4">
    <name type="scientific">Leucocoprinus birnbaumii</name>
    <dbReference type="NCBI Taxonomy" id="56174"/>
    <lineage>
        <taxon>Eukaryota</taxon>
        <taxon>Fungi</taxon>
        <taxon>Dikarya</taxon>
        <taxon>Basidiomycota</taxon>
        <taxon>Agaricomycotina</taxon>
        <taxon>Agaricomycetes</taxon>
        <taxon>Agaricomycetidae</taxon>
        <taxon>Agaricales</taxon>
        <taxon>Agaricineae</taxon>
        <taxon>Agaricaceae</taxon>
        <taxon>Leucocoprinus</taxon>
    </lineage>
</organism>
<dbReference type="SUPFAM" id="SSF56349">
    <property type="entry name" value="DNA breaking-rejoining enzymes"/>
    <property type="match status" value="1"/>
</dbReference>
<evidence type="ECO:0000313" key="4">
    <source>
        <dbReference type="Proteomes" id="UP001213000"/>
    </source>
</evidence>
<dbReference type="GO" id="GO:0006310">
    <property type="term" value="P:DNA recombination"/>
    <property type="evidence" value="ECO:0007669"/>
    <property type="project" value="UniProtKB-KW"/>
</dbReference>
<dbReference type="Gene3D" id="1.10.443.10">
    <property type="entry name" value="Intergrase catalytic core"/>
    <property type="match status" value="1"/>
</dbReference>
<dbReference type="Gene3D" id="1.10.150.130">
    <property type="match status" value="1"/>
</dbReference>
<name>A0AAD5VY57_9AGAR</name>
<evidence type="ECO:0000256" key="2">
    <source>
        <dbReference type="ARBA" id="ARBA00023172"/>
    </source>
</evidence>
<keyword evidence="1" id="KW-0238">DNA-binding</keyword>
<evidence type="ECO:0000256" key="1">
    <source>
        <dbReference type="ARBA" id="ARBA00023125"/>
    </source>
</evidence>
<gene>
    <name evidence="3" type="ORF">NP233_g2562</name>
</gene>
<dbReference type="PANTHER" id="PTHR34605">
    <property type="entry name" value="PHAGE_INTEGRASE DOMAIN-CONTAINING PROTEIN"/>
    <property type="match status" value="1"/>
</dbReference>
<evidence type="ECO:0008006" key="5">
    <source>
        <dbReference type="Google" id="ProtNLM"/>
    </source>
</evidence>
<proteinExistence type="predicted"/>
<keyword evidence="2" id="KW-0233">DNA recombination</keyword>
<dbReference type="InterPro" id="IPR052925">
    <property type="entry name" value="Phage_Integrase-like_Recomb"/>
</dbReference>
<dbReference type="InterPro" id="IPR010998">
    <property type="entry name" value="Integrase_recombinase_N"/>
</dbReference>
<protein>
    <recommendedName>
        <fullName evidence="5">Core-binding (CB) domain-containing protein</fullName>
    </recommendedName>
</protein>
<dbReference type="EMBL" id="JANIEX010000110">
    <property type="protein sequence ID" value="KAJ3573229.1"/>
    <property type="molecule type" value="Genomic_DNA"/>
</dbReference>
<accession>A0AAD5VY57</accession>
<dbReference type="InterPro" id="IPR013762">
    <property type="entry name" value="Integrase-like_cat_sf"/>
</dbReference>
<comment type="caution">
    <text evidence="3">The sequence shown here is derived from an EMBL/GenBank/DDBJ whole genome shotgun (WGS) entry which is preliminary data.</text>
</comment>